<evidence type="ECO:0000313" key="1">
    <source>
        <dbReference type="EMBL" id="MBV7266981.1"/>
    </source>
</evidence>
<name>A0ABS6SPL7_9SPHN</name>
<protein>
    <submittedName>
        <fullName evidence="1">Uncharacterized protein</fullName>
    </submittedName>
</protein>
<organism evidence="1 2">
    <name type="scientific">Erythrobacter ani</name>
    <dbReference type="NCBI Taxonomy" id="2827235"/>
    <lineage>
        <taxon>Bacteria</taxon>
        <taxon>Pseudomonadati</taxon>
        <taxon>Pseudomonadota</taxon>
        <taxon>Alphaproteobacteria</taxon>
        <taxon>Sphingomonadales</taxon>
        <taxon>Erythrobacteraceae</taxon>
        <taxon>Erythrobacter/Porphyrobacter group</taxon>
        <taxon>Erythrobacter</taxon>
    </lineage>
</organism>
<dbReference type="RefSeq" id="WP_218317505.1">
    <property type="nucleotide sequence ID" value="NZ_JAGSPB010000002.1"/>
</dbReference>
<evidence type="ECO:0000313" key="2">
    <source>
        <dbReference type="Proteomes" id="UP000699975"/>
    </source>
</evidence>
<sequence length="148" mass="15607">MSALLTTATAIAISASPNLVPGDGFLLGCFFNQTDDDVGEPALKGFGIFIPKLEGVMDISPHDVRDSSGMLGDETFKQVSMERASIEFSGANQLSLRASGGMMYRATLSPSSGSAVEGMCQLGPSDNRRNAHEFFDALHSDLTGANQD</sequence>
<accession>A0ABS6SPL7</accession>
<proteinExistence type="predicted"/>
<gene>
    <name evidence="1" type="ORF">KCG45_12380</name>
</gene>
<keyword evidence="2" id="KW-1185">Reference proteome</keyword>
<dbReference type="EMBL" id="JAGSPB010000002">
    <property type="protein sequence ID" value="MBV7266981.1"/>
    <property type="molecule type" value="Genomic_DNA"/>
</dbReference>
<comment type="caution">
    <text evidence="1">The sequence shown here is derived from an EMBL/GenBank/DDBJ whole genome shotgun (WGS) entry which is preliminary data.</text>
</comment>
<reference evidence="1 2" key="1">
    <citation type="submission" date="2021-04" db="EMBL/GenBank/DDBJ databases">
        <authorList>
            <person name="Pira H."/>
            <person name="Risdian C."/>
            <person name="Wink J."/>
        </authorList>
    </citation>
    <scope>NUCLEOTIDE SEQUENCE [LARGE SCALE GENOMIC DNA]</scope>
    <source>
        <strain evidence="1 2">WH131</strain>
    </source>
</reference>
<dbReference type="Proteomes" id="UP000699975">
    <property type="component" value="Unassembled WGS sequence"/>
</dbReference>